<sequence length="323" mass="35421">MSTDSNMGSFNSHNMMPPPPPSSPIYNRLAINFQSGAVNSMSPMNPLMNPGGMGGMTVGMYVHGNSGVMSSTSTMSPSPGGMSSTSTMNLPGSSIGGPFIDQMPAIKHDTGLSVDWSADEQAILEDGLVKFSDEPNIMRYIKIAAMLRDKTVRDVALRCRWMTKKENGKRRKPEECYTGKKMKDRKDNLVDPALNPNISLPPQTNVGVYPAMMQHRDQISCAATMADDQAGFLLKENIQAFHQISRNLHNLKLQENVELFCRTRNNISTLLNGLRDMQGMMMRMPPLPVSIDEELASTILPGTSQAPMYGSSSGLQMKPEPRC</sequence>
<gene>
    <name evidence="2" type="ORF">QJS10_CPA01g00144</name>
</gene>
<feature type="region of interest" description="Disordered" evidence="1">
    <location>
        <begin position="70"/>
        <end position="93"/>
    </location>
</feature>
<dbReference type="Gene3D" id="1.10.10.60">
    <property type="entry name" value="Homeodomain-like"/>
    <property type="match status" value="1"/>
</dbReference>
<comment type="caution">
    <text evidence="2">The sequence shown here is derived from an EMBL/GenBank/DDBJ whole genome shotgun (WGS) entry which is preliminary data.</text>
</comment>
<feature type="compositionally biased region" description="Low complexity" evidence="1">
    <location>
        <begin position="70"/>
        <end position="89"/>
    </location>
</feature>
<reference evidence="2" key="2">
    <citation type="submission" date="2023-06" db="EMBL/GenBank/DDBJ databases">
        <authorList>
            <person name="Ma L."/>
            <person name="Liu K.-W."/>
            <person name="Li Z."/>
            <person name="Hsiao Y.-Y."/>
            <person name="Qi Y."/>
            <person name="Fu T."/>
            <person name="Tang G."/>
            <person name="Zhang D."/>
            <person name="Sun W.-H."/>
            <person name="Liu D.-K."/>
            <person name="Li Y."/>
            <person name="Chen G.-Z."/>
            <person name="Liu X.-D."/>
            <person name="Liao X.-Y."/>
            <person name="Jiang Y.-T."/>
            <person name="Yu X."/>
            <person name="Hao Y."/>
            <person name="Huang J."/>
            <person name="Zhao X.-W."/>
            <person name="Ke S."/>
            <person name="Chen Y.-Y."/>
            <person name="Wu W.-L."/>
            <person name="Hsu J.-L."/>
            <person name="Lin Y.-F."/>
            <person name="Huang M.-D."/>
            <person name="Li C.-Y."/>
            <person name="Huang L."/>
            <person name="Wang Z.-W."/>
            <person name="Zhao X."/>
            <person name="Zhong W.-Y."/>
            <person name="Peng D.-H."/>
            <person name="Ahmad S."/>
            <person name="Lan S."/>
            <person name="Zhang J.-S."/>
            <person name="Tsai W.-C."/>
            <person name="Van De Peer Y."/>
            <person name="Liu Z.-J."/>
        </authorList>
    </citation>
    <scope>NUCLEOTIDE SEQUENCE</scope>
    <source>
        <strain evidence="2">CP</strain>
        <tissue evidence="2">Leaves</tissue>
    </source>
</reference>
<evidence type="ECO:0000313" key="2">
    <source>
        <dbReference type="EMBL" id="KAK1327285.1"/>
    </source>
</evidence>
<dbReference type="Pfam" id="PF12579">
    <property type="entry name" value="DUF3755"/>
    <property type="match status" value="1"/>
</dbReference>
<feature type="region of interest" description="Disordered" evidence="1">
    <location>
        <begin position="1"/>
        <end position="23"/>
    </location>
</feature>
<feature type="region of interest" description="Disordered" evidence="1">
    <location>
        <begin position="302"/>
        <end position="323"/>
    </location>
</feature>
<proteinExistence type="predicted"/>
<feature type="compositionally biased region" description="Polar residues" evidence="1">
    <location>
        <begin position="1"/>
        <end position="14"/>
    </location>
</feature>
<feature type="compositionally biased region" description="Polar residues" evidence="1">
    <location>
        <begin position="302"/>
        <end position="315"/>
    </location>
</feature>
<protein>
    <submittedName>
        <fullName evidence="2">Uncharacterized protein</fullName>
    </submittedName>
</protein>
<organism evidence="2 3">
    <name type="scientific">Acorus calamus</name>
    <name type="common">Sweet flag</name>
    <dbReference type="NCBI Taxonomy" id="4465"/>
    <lineage>
        <taxon>Eukaryota</taxon>
        <taxon>Viridiplantae</taxon>
        <taxon>Streptophyta</taxon>
        <taxon>Embryophyta</taxon>
        <taxon>Tracheophyta</taxon>
        <taxon>Spermatophyta</taxon>
        <taxon>Magnoliopsida</taxon>
        <taxon>Liliopsida</taxon>
        <taxon>Acoraceae</taxon>
        <taxon>Acorus</taxon>
    </lineage>
</organism>
<evidence type="ECO:0000313" key="3">
    <source>
        <dbReference type="Proteomes" id="UP001180020"/>
    </source>
</evidence>
<dbReference type="Proteomes" id="UP001180020">
    <property type="component" value="Unassembled WGS sequence"/>
</dbReference>
<evidence type="ECO:0000256" key="1">
    <source>
        <dbReference type="SAM" id="MobiDB-lite"/>
    </source>
</evidence>
<dbReference type="InterPro" id="IPR022228">
    <property type="entry name" value="DUF3755"/>
</dbReference>
<keyword evidence="3" id="KW-1185">Reference proteome</keyword>
<dbReference type="EMBL" id="JAUJYO010000001">
    <property type="protein sequence ID" value="KAK1327285.1"/>
    <property type="molecule type" value="Genomic_DNA"/>
</dbReference>
<dbReference type="PANTHER" id="PTHR14000">
    <property type="entry name" value="FINGER CCCH DOMAIN PROTEIN, PUTATIVE (DUF3755)-RELATED"/>
    <property type="match status" value="1"/>
</dbReference>
<name>A0AAV9FVC1_ACOCL</name>
<dbReference type="PANTHER" id="PTHR14000:SF6">
    <property type="entry name" value="OS02G0631200 PROTEIN"/>
    <property type="match status" value="1"/>
</dbReference>
<reference evidence="2" key="1">
    <citation type="journal article" date="2023" name="Nat. Commun.">
        <title>Diploid and tetraploid genomes of Acorus and the evolution of monocots.</title>
        <authorList>
            <person name="Ma L."/>
            <person name="Liu K.W."/>
            <person name="Li Z."/>
            <person name="Hsiao Y.Y."/>
            <person name="Qi Y."/>
            <person name="Fu T."/>
            <person name="Tang G.D."/>
            <person name="Zhang D."/>
            <person name="Sun W.H."/>
            <person name="Liu D.K."/>
            <person name="Li Y."/>
            <person name="Chen G.Z."/>
            <person name="Liu X.D."/>
            <person name="Liao X.Y."/>
            <person name="Jiang Y.T."/>
            <person name="Yu X."/>
            <person name="Hao Y."/>
            <person name="Huang J."/>
            <person name="Zhao X.W."/>
            <person name="Ke S."/>
            <person name="Chen Y.Y."/>
            <person name="Wu W.L."/>
            <person name="Hsu J.L."/>
            <person name="Lin Y.F."/>
            <person name="Huang M.D."/>
            <person name="Li C.Y."/>
            <person name="Huang L."/>
            <person name="Wang Z.W."/>
            <person name="Zhao X."/>
            <person name="Zhong W.Y."/>
            <person name="Peng D.H."/>
            <person name="Ahmad S."/>
            <person name="Lan S."/>
            <person name="Zhang J.S."/>
            <person name="Tsai W.C."/>
            <person name="Van de Peer Y."/>
            <person name="Liu Z.J."/>
        </authorList>
    </citation>
    <scope>NUCLEOTIDE SEQUENCE</scope>
    <source>
        <strain evidence="2">CP</strain>
    </source>
</reference>
<dbReference type="AlphaFoldDB" id="A0AAV9FVC1"/>
<accession>A0AAV9FVC1</accession>